<dbReference type="Gene3D" id="1.10.10.10">
    <property type="entry name" value="Winged helix-like DNA-binding domain superfamily/Winged helix DNA-binding domain"/>
    <property type="match status" value="1"/>
</dbReference>
<evidence type="ECO:0000256" key="2">
    <source>
        <dbReference type="ARBA" id="ARBA00023125"/>
    </source>
</evidence>
<dbReference type="RefSeq" id="WP_129725422.1">
    <property type="nucleotide sequence ID" value="NZ_CP101807.1"/>
</dbReference>
<feature type="domain" description="HTH gntR-type" evidence="4">
    <location>
        <begin position="8"/>
        <end position="76"/>
    </location>
</feature>
<evidence type="ECO:0000313" key="6">
    <source>
        <dbReference type="Proteomes" id="UP000290985"/>
    </source>
</evidence>
<dbReference type="Proteomes" id="UP000290985">
    <property type="component" value="Chromosome"/>
</dbReference>
<dbReference type="EMBL" id="LR215036">
    <property type="protein sequence ID" value="VEU74610.1"/>
    <property type="molecule type" value="Genomic_DNA"/>
</dbReference>
<dbReference type="CDD" id="cd07377">
    <property type="entry name" value="WHTH_GntR"/>
    <property type="match status" value="1"/>
</dbReference>
<dbReference type="SUPFAM" id="SSF46785">
    <property type="entry name" value="Winged helix' DNA-binding domain"/>
    <property type="match status" value="1"/>
</dbReference>
<dbReference type="GO" id="GO:0003700">
    <property type="term" value="F:DNA-binding transcription factor activity"/>
    <property type="evidence" value="ECO:0007669"/>
    <property type="project" value="InterPro"/>
</dbReference>
<evidence type="ECO:0000256" key="3">
    <source>
        <dbReference type="ARBA" id="ARBA00023163"/>
    </source>
</evidence>
<name>A0A449B1Y5_9BACT</name>
<gene>
    <name evidence="5" type="ORF">NCTC10181_00464</name>
</gene>
<evidence type="ECO:0000256" key="1">
    <source>
        <dbReference type="ARBA" id="ARBA00023015"/>
    </source>
</evidence>
<dbReference type="GO" id="GO:0003677">
    <property type="term" value="F:DNA binding"/>
    <property type="evidence" value="ECO:0007669"/>
    <property type="project" value="UniProtKB-KW"/>
</dbReference>
<keyword evidence="2" id="KW-0238">DNA-binding</keyword>
<dbReference type="SMART" id="SM00345">
    <property type="entry name" value="HTH_GNTR"/>
    <property type="match status" value="1"/>
</dbReference>
<keyword evidence="1" id="KW-0805">Transcription regulation</keyword>
<accession>A0A449B1Y5</accession>
<reference evidence="5 6" key="1">
    <citation type="submission" date="2019-01" db="EMBL/GenBank/DDBJ databases">
        <authorList>
            <consortium name="Pathogen Informatics"/>
        </authorList>
    </citation>
    <scope>NUCLEOTIDE SEQUENCE [LARGE SCALE GENOMIC DNA]</scope>
    <source>
        <strain evidence="5 6">NCTC10181</strain>
    </source>
</reference>
<sequence>MKDPKNDISKTQEIIDYLLELIKSKKIPVNKVMPSEHALMNRFECSRGVVVSAYNKLAALGAVYSINKRGHFVAENFHNLIKPLSYMLKCDQQKGIEVTNSVQAPKWFETKNIIFVNGYRAFAKDYFKENQLIAEGITYVSNDLFKVVPEVNLKESLTDILVNAKMLNNIIYFLEYQDVKKFGYEKLVVINFYGYDTESISIAGTLYVHPDHFQFFHQEFGSINKIS</sequence>
<evidence type="ECO:0000313" key="5">
    <source>
        <dbReference type="EMBL" id="VEU74610.1"/>
    </source>
</evidence>
<organism evidence="5 6">
    <name type="scientific">Mycoplasmopsis citelli</name>
    <dbReference type="NCBI Taxonomy" id="171281"/>
    <lineage>
        <taxon>Bacteria</taxon>
        <taxon>Bacillati</taxon>
        <taxon>Mycoplasmatota</taxon>
        <taxon>Mycoplasmoidales</taxon>
        <taxon>Metamycoplasmataceae</taxon>
        <taxon>Mycoplasmopsis</taxon>
    </lineage>
</organism>
<dbReference type="OrthoDB" id="397750at2"/>
<proteinExistence type="predicted"/>
<dbReference type="InterPro" id="IPR000524">
    <property type="entry name" value="Tscrpt_reg_HTH_GntR"/>
</dbReference>
<dbReference type="AlphaFoldDB" id="A0A449B1Y5"/>
<keyword evidence="6" id="KW-1185">Reference proteome</keyword>
<dbReference type="Pfam" id="PF00392">
    <property type="entry name" value="GntR"/>
    <property type="match status" value="1"/>
</dbReference>
<dbReference type="KEGG" id="mcit:NCTC10181_00464"/>
<dbReference type="InterPro" id="IPR036388">
    <property type="entry name" value="WH-like_DNA-bd_sf"/>
</dbReference>
<evidence type="ECO:0000259" key="4">
    <source>
        <dbReference type="PROSITE" id="PS50949"/>
    </source>
</evidence>
<dbReference type="PROSITE" id="PS50949">
    <property type="entry name" value="HTH_GNTR"/>
    <property type="match status" value="1"/>
</dbReference>
<dbReference type="InterPro" id="IPR036390">
    <property type="entry name" value="WH_DNA-bd_sf"/>
</dbReference>
<keyword evidence="3" id="KW-0804">Transcription</keyword>
<protein>
    <submittedName>
        <fullName evidence="5">GntR family transcriptional regulator</fullName>
    </submittedName>
</protein>